<dbReference type="EMBL" id="JBHSXM010000001">
    <property type="protein sequence ID" value="MFC6837502.1"/>
    <property type="molecule type" value="Genomic_DNA"/>
</dbReference>
<evidence type="ECO:0000313" key="2">
    <source>
        <dbReference type="EMBL" id="MFC6837502.1"/>
    </source>
</evidence>
<gene>
    <name evidence="2" type="ORF">ACFQHK_13390</name>
</gene>
<keyword evidence="3" id="KW-1185">Reference proteome</keyword>
<evidence type="ECO:0008006" key="4">
    <source>
        <dbReference type="Google" id="ProtNLM"/>
    </source>
</evidence>
<proteinExistence type="predicted"/>
<keyword evidence="1" id="KW-0472">Membrane</keyword>
<dbReference type="AlphaFoldDB" id="A0ABD5UAD7"/>
<sequence length="62" mass="6922">MDQSLRIRIDVLIALAVAILGFELTEMLFAGSLESLLAVIFFTVIVTLLVVYAIRVLDTRRV</sequence>
<name>A0ABD5UAD7_9EURY</name>
<keyword evidence="1" id="KW-1133">Transmembrane helix</keyword>
<protein>
    <recommendedName>
        <fullName evidence="4">CbaC protein</fullName>
    </recommendedName>
</protein>
<evidence type="ECO:0000256" key="1">
    <source>
        <dbReference type="SAM" id="Phobius"/>
    </source>
</evidence>
<organism evidence="2 3">
    <name type="scientific">Halomarina ordinaria</name>
    <dbReference type="NCBI Taxonomy" id="3033939"/>
    <lineage>
        <taxon>Archaea</taxon>
        <taxon>Methanobacteriati</taxon>
        <taxon>Methanobacteriota</taxon>
        <taxon>Stenosarchaea group</taxon>
        <taxon>Halobacteria</taxon>
        <taxon>Halobacteriales</taxon>
        <taxon>Natronomonadaceae</taxon>
        <taxon>Halomarina</taxon>
    </lineage>
</organism>
<evidence type="ECO:0000313" key="3">
    <source>
        <dbReference type="Proteomes" id="UP001596406"/>
    </source>
</evidence>
<dbReference type="Proteomes" id="UP001596406">
    <property type="component" value="Unassembled WGS sequence"/>
</dbReference>
<accession>A0ABD5UAD7</accession>
<comment type="caution">
    <text evidence="2">The sequence shown here is derived from an EMBL/GenBank/DDBJ whole genome shotgun (WGS) entry which is preliminary data.</text>
</comment>
<keyword evidence="1" id="KW-0812">Transmembrane</keyword>
<feature type="transmembrane region" description="Helical" evidence="1">
    <location>
        <begin position="12"/>
        <end position="30"/>
    </location>
</feature>
<feature type="transmembrane region" description="Helical" evidence="1">
    <location>
        <begin position="36"/>
        <end position="57"/>
    </location>
</feature>
<dbReference type="RefSeq" id="WP_304449167.1">
    <property type="nucleotide sequence ID" value="NZ_JARRAH010000001.1"/>
</dbReference>
<reference evidence="2 3" key="1">
    <citation type="journal article" date="2019" name="Int. J. Syst. Evol. Microbiol.">
        <title>The Global Catalogue of Microorganisms (GCM) 10K type strain sequencing project: providing services to taxonomists for standard genome sequencing and annotation.</title>
        <authorList>
            <consortium name="The Broad Institute Genomics Platform"/>
            <consortium name="The Broad Institute Genome Sequencing Center for Infectious Disease"/>
            <person name="Wu L."/>
            <person name="Ma J."/>
        </authorList>
    </citation>
    <scope>NUCLEOTIDE SEQUENCE [LARGE SCALE GENOMIC DNA]</scope>
    <source>
        <strain evidence="2 3">PSRA2</strain>
    </source>
</reference>